<dbReference type="RefSeq" id="XP_055866506.1">
    <property type="nucleotide sequence ID" value="XM_056010531.1"/>
</dbReference>
<accession>A0A9W2YUN3</accession>
<organism evidence="2 3">
    <name type="scientific">Biomphalaria glabrata</name>
    <name type="common">Bloodfluke planorb</name>
    <name type="synonym">Freshwater snail</name>
    <dbReference type="NCBI Taxonomy" id="6526"/>
    <lineage>
        <taxon>Eukaryota</taxon>
        <taxon>Metazoa</taxon>
        <taxon>Spiralia</taxon>
        <taxon>Lophotrochozoa</taxon>
        <taxon>Mollusca</taxon>
        <taxon>Gastropoda</taxon>
        <taxon>Heterobranchia</taxon>
        <taxon>Euthyneura</taxon>
        <taxon>Panpulmonata</taxon>
        <taxon>Hygrophila</taxon>
        <taxon>Lymnaeoidea</taxon>
        <taxon>Planorbidae</taxon>
        <taxon>Biomphalaria</taxon>
    </lineage>
</organism>
<dbReference type="Proteomes" id="UP001165740">
    <property type="component" value="Chromosome 14"/>
</dbReference>
<evidence type="ECO:0000256" key="1">
    <source>
        <dbReference type="SAM" id="Phobius"/>
    </source>
</evidence>
<dbReference type="AlphaFoldDB" id="A0A9W2YUN3"/>
<gene>
    <name evidence="3" type="primary">LOC129922840</name>
</gene>
<keyword evidence="1" id="KW-0812">Transmembrane</keyword>
<keyword evidence="2" id="KW-1185">Reference proteome</keyword>
<keyword evidence="1" id="KW-1133">Transmembrane helix</keyword>
<sequence>MKINGDVKALFIFVTMLFIFSDSFILECPPVKEGADVIVKTYIPQNQNNTVTNEIRKLVFYRDDSEICSCSLINDHICYNKIQNVSKDICVTNNQTSDKFNTTIKLLTIPSWNNISSKIFSNNTWKVNFGNVNETCDIKFYAFRGKPECYSNISSEYLKIMCYLNNVFPQAKCDLKVTPYENVTISATLEYNVPAGDYYNSSCIFNLSMPENVTYKGKVTMYPNITDDKSDLQYGQSAEITFSDSQVTPIETSTIQRTNQTTSYSRISEINIVLVLTASVVCLLLFITVAVIVTFLIIRRRKGYIEEDNCCTCSWLTSNYKFLCHNKKVTEINNTMIYTLTLPRLKSNIDSYSNVNKLQLSGFTVCHSDDLNTAILKVTQSKTFDAGYENCTSVTGVNLQNKEKQPDIYFNGDIIKPSVTNIKH</sequence>
<keyword evidence="1" id="KW-0472">Membrane</keyword>
<protein>
    <submittedName>
        <fullName evidence="3">Uncharacterized protein LOC129922840 isoform X2</fullName>
    </submittedName>
</protein>
<name>A0A9W2YUN3_BIOGL</name>
<feature type="transmembrane region" description="Helical" evidence="1">
    <location>
        <begin position="7"/>
        <end position="26"/>
    </location>
</feature>
<evidence type="ECO:0000313" key="2">
    <source>
        <dbReference type="Proteomes" id="UP001165740"/>
    </source>
</evidence>
<proteinExistence type="predicted"/>
<reference evidence="3" key="1">
    <citation type="submission" date="2025-08" db="UniProtKB">
        <authorList>
            <consortium name="RefSeq"/>
        </authorList>
    </citation>
    <scope>IDENTIFICATION</scope>
</reference>
<dbReference type="GeneID" id="129922840"/>
<evidence type="ECO:0000313" key="3">
    <source>
        <dbReference type="RefSeq" id="XP_055866506.1"/>
    </source>
</evidence>
<feature type="transmembrane region" description="Helical" evidence="1">
    <location>
        <begin position="272"/>
        <end position="298"/>
    </location>
</feature>